<proteinExistence type="predicted"/>
<organism evidence="1">
    <name type="scientific">Mimiviridae sp. ChoanoV1</name>
    <dbReference type="NCBI Taxonomy" id="2596887"/>
    <lineage>
        <taxon>Viruses</taxon>
        <taxon>Varidnaviria</taxon>
        <taxon>Bamfordvirae</taxon>
        <taxon>Nucleocytoviricota</taxon>
        <taxon>Megaviricetes</taxon>
        <taxon>Imitervirales</taxon>
        <taxon>Schizomimiviridae</taxon>
    </lineage>
</organism>
<dbReference type="EMBL" id="MK250090">
    <property type="protein sequence ID" value="QDY52307.1"/>
    <property type="molecule type" value="Genomic_DNA"/>
</dbReference>
<name>A0A5B8IGL2_9VIRU</name>
<protein>
    <recommendedName>
        <fullName evidence="2">YubB ferredoxin-like domain-containing protein</fullName>
    </recommendedName>
</protein>
<evidence type="ECO:0008006" key="2">
    <source>
        <dbReference type="Google" id="ProtNLM"/>
    </source>
</evidence>
<gene>
    <name evidence="1" type="ORF">6_19</name>
</gene>
<evidence type="ECO:0000313" key="1">
    <source>
        <dbReference type="EMBL" id="QDY52307.1"/>
    </source>
</evidence>
<reference evidence="1" key="1">
    <citation type="submission" date="2018-11" db="EMBL/GenBank/DDBJ databases">
        <title>A distinct lineage of giant viruses engineers rhodopsin photosystems in predatory marine eukaryotes.</title>
        <authorList>
            <person name="Needham D.M."/>
            <person name="Yoshizawa S."/>
            <person name="Hosaka T."/>
            <person name="Poirier C."/>
            <person name="Choi C.-J."/>
            <person name="Hehenberger E."/>
            <person name="Irwin N.A.T."/>
            <person name="Wilken S."/>
            <person name="Yung C.-M."/>
            <person name="Bachy C."/>
            <person name="Kurihara R."/>
            <person name="Nakajima Y."/>
            <person name="Kojima K."/>
            <person name="Kimura-Someya T."/>
            <person name="Leonard G."/>
            <person name="Malmstrom R.R."/>
            <person name="Mende D."/>
            <person name="Olson D.K."/>
            <person name="Sudo Y."/>
            <person name="Sudek S."/>
            <person name="Richards T.A."/>
            <person name="DeLong E.F."/>
            <person name="Keeling P.J."/>
            <person name="Santoro A.E."/>
            <person name="Shirouzu M."/>
            <person name="Iwasaki W."/>
            <person name="Worden A.Z."/>
        </authorList>
    </citation>
    <scope>NUCLEOTIDE SEQUENCE</scope>
</reference>
<accession>A0A5B8IGL2</accession>
<sequence length="175" mass="21379">MPIWYSGTVKIIGNTKPFHEWKEKKDYSNFADTFIKVNNIGERYTKWGVKWDLARVDFVETGDYNIFSFSFDTAWGSPIYLWKNIEEKYSVMIIEYGFEEQQVEFYKYLNGYTVKFDYYDWMKEKFNYQSNIEDEEEEEDNFIEWRNNIFMDVLNEWNKTSGNFIDTNWEKVVLP</sequence>